<name>A0A7V2B0S7_RHOMR</name>
<dbReference type="PANTHER" id="PTHR42852">
    <property type="entry name" value="THIOL:DISULFIDE INTERCHANGE PROTEIN DSBE"/>
    <property type="match status" value="1"/>
</dbReference>
<organism evidence="3">
    <name type="scientific">Rhodothermus marinus</name>
    <name type="common">Rhodothermus obamensis</name>
    <dbReference type="NCBI Taxonomy" id="29549"/>
    <lineage>
        <taxon>Bacteria</taxon>
        <taxon>Pseudomonadati</taxon>
        <taxon>Rhodothermota</taxon>
        <taxon>Rhodothermia</taxon>
        <taxon>Rhodothermales</taxon>
        <taxon>Rhodothermaceae</taxon>
        <taxon>Rhodothermus</taxon>
    </lineage>
</organism>
<keyword evidence="1" id="KW-0472">Membrane</keyword>
<sequence>MEETLPFSPPALYTLAALLMIGGAGLLWFARYLSPKRRLEGAAAWTGATFGAVVILAGLVLATLTYTRHTQPEALLPPGAVGRPAPELRFRLVATDEPRTLADYRGQIIVLNLWATWCSPCLEEIPELNRFQQAYRDQGIVVIMISDETRQTILEFMKDHPIEAVSGYLPQDTRWPWPYNRVEQARPTTFIIDREGIIRATWPGAANFTQFEAAVLELQ</sequence>
<dbReference type="Gene3D" id="3.40.30.10">
    <property type="entry name" value="Glutaredoxin"/>
    <property type="match status" value="1"/>
</dbReference>
<protein>
    <submittedName>
        <fullName evidence="3">Redoxin domain-containing protein</fullName>
    </submittedName>
</protein>
<dbReference type="InterPro" id="IPR013766">
    <property type="entry name" value="Thioredoxin_domain"/>
</dbReference>
<proteinExistence type="predicted"/>
<feature type="transmembrane region" description="Helical" evidence="1">
    <location>
        <begin position="42"/>
        <end position="66"/>
    </location>
</feature>
<dbReference type="Pfam" id="PF00578">
    <property type="entry name" value="AhpC-TSA"/>
    <property type="match status" value="1"/>
</dbReference>
<keyword evidence="1" id="KW-0812">Transmembrane</keyword>
<keyword evidence="1" id="KW-1133">Transmembrane helix</keyword>
<dbReference type="InterPro" id="IPR036249">
    <property type="entry name" value="Thioredoxin-like_sf"/>
</dbReference>
<dbReference type="PROSITE" id="PS51352">
    <property type="entry name" value="THIOREDOXIN_2"/>
    <property type="match status" value="1"/>
</dbReference>
<dbReference type="EMBL" id="DSGB01000005">
    <property type="protein sequence ID" value="HER96207.1"/>
    <property type="molecule type" value="Genomic_DNA"/>
</dbReference>
<dbReference type="InterPro" id="IPR000866">
    <property type="entry name" value="AhpC/TSA"/>
</dbReference>
<accession>A0A7V2B0S7</accession>
<dbReference type="AlphaFoldDB" id="A0A7V2B0S7"/>
<dbReference type="PANTHER" id="PTHR42852:SF13">
    <property type="entry name" value="PROTEIN DIPZ"/>
    <property type="match status" value="1"/>
</dbReference>
<comment type="caution">
    <text evidence="3">The sequence shown here is derived from an EMBL/GenBank/DDBJ whole genome shotgun (WGS) entry which is preliminary data.</text>
</comment>
<dbReference type="GO" id="GO:0016491">
    <property type="term" value="F:oxidoreductase activity"/>
    <property type="evidence" value="ECO:0007669"/>
    <property type="project" value="InterPro"/>
</dbReference>
<dbReference type="GO" id="GO:0016209">
    <property type="term" value="F:antioxidant activity"/>
    <property type="evidence" value="ECO:0007669"/>
    <property type="project" value="InterPro"/>
</dbReference>
<dbReference type="CDD" id="cd02966">
    <property type="entry name" value="TlpA_like_family"/>
    <property type="match status" value="1"/>
</dbReference>
<dbReference type="InterPro" id="IPR050553">
    <property type="entry name" value="Thioredoxin_ResA/DsbE_sf"/>
</dbReference>
<evidence type="ECO:0000259" key="2">
    <source>
        <dbReference type="PROSITE" id="PS51352"/>
    </source>
</evidence>
<evidence type="ECO:0000256" key="1">
    <source>
        <dbReference type="SAM" id="Phobius"/>
    </source>
</evidence>
<dbReference type="SUPFAM" id="SSF52833">
    <property type="entry name" value="Thioredoxin-like"/>
    <property type="match status" value="1"/>
</dbReference>
<feature type="transmembrane region" description="Helical" evidence="1">
    <location>
        <begin position="12"/>
        <end position="30"/>
    </location>
</feature>
<feature type="domain" description="Thioredoxin" evidence="2">
    <location>
        <begin position="79"/>
        <end position="219"/>
    </location>
</feature>
<reference evidence="3" key="1">
    <citation type="journal article" date="2020" name="mSystems">
        <title>Genome- and Community-Level Interaction Insights into Carbon Utilization and Element Cycling Functions of Hydrothermarchaeota in Hydrothermal Sediment.</title>
        <authorList>
            <person name="Zhou Z."/>
            <person name="Liu Y."/>
            <person name="Xu W."/>
            <person name="Pan J."/>
            <person name="Luo Z.H."/>
            <person name="Li M."/>
        </authorList>
    </citation>
    <scope>NUCLEOTIDE SEQUENCE [LARGE SCALE GENOMIC DNA]</scope>
    <source>
        <strain evidence="3">SpSt-143</strain>
    </source>
</reference>
<gene>
    <name evidence="3" type="ORF">ENO59_06785</name>
</gene>
<evidence type="ECO:0000313" key="3">
    <source>
        <dbReference type="EMBL" id="HER96207.1"/>
    </source>
</evidence>